<dbReference type="PANTHER" id="PTHR44259">
    <property type="entry name" value="OS07G0183000 PROTEIN-RELATED"/>
    <property type="match status" value="1"/>
</dbReference>
<sequence>MADWSQLPYDILQMIPSRLHVVEDFLSFSAEFLFGLYRDKVYDLELPEARGRRCWGSPHGWLVTIGSDLKIQLLNPLTWACINLPPQLMFNIRFNIHREWYQFIHKAIIIKESNEEFLVMAIYGPYKDLAFSRPGYSSWVNVEDSSNYRFIDVVFFKGQIFALCDGGSLVVVDINAAGPLKVVCIASPPNQYAWEQLYLVESSGNLLVVYRYERHEPINVEVYKFDLNALEWMKLDDLGNLALFVGDNYSMSISSSSISNCKFNCIYFIGNSVEQWWAYDESCIGRNTSVYSMVDGTVEPFFFGADYPSYYSCPNWVTPALI</sequence>
<dbReference type="Proteomes" id="UP000585474">
    <property type="component" value="Unassembled WGS sequence"/>
</dbReference>
<feature type="domain" description="KIB1-4 beta-propeller" evidence="1">
    <location>
        <begin position="34"/>
        <end position="291"/>
    </location>
</feature>
<dbReference type="EMBL" id="BJWL01000012">
    <property type="protein sequence ID" value="GFY98148.1"/>
    <property type="molecule type" value="Genomic_DNA"/>
</dbReference>
<dbReference type="PANTHER" id="PTHR44259:SF113">
    <property type="entry name" value="OS06G0659700 PROTEIN"/>
    <property type="match status" value="1"/>
</dbReference>
<dbReference type="AlphaFoldDB" id="A0A7J0FHH2"/>
<name>A0A7J0FHH2_9ERIC</name>
<dbReference type="OrthoDB" id="642536at2759"/>
<evidence type="ECO:0000313" key="2">
    <source>
        <dbReference type="EMBL" id="GFY98148.1"/>
    </source>
</evidence>
<protein>
    <recommendedName>
        <fullName evidence="1">KIB1-4 beta-propeller domain-containing protein</fullName>
    </recommendedName>
</protein>
<accession>A0A7J0FHH2</accession>
<dbReference type="InterPro" id="IPR050942">
    <property type="entry name" value="F-box_BR-signaling"/>
</dbReference>
<reference evidence="2 3" key="1">
    <citation type="submission" date="2019-07" db="EMBL/GenBank/DDBJ databases">
        <title>De Novo Assembly of kiwifruit Actinidia rufa.</title>
        <authorList>
            <person name="Sugita-Konishi S."/>
            <person name="Sato K."/>
            <person name="Mori E."/>
            <person name="Abe Y."/>
            <person name="Kisaki G."/>
            <person name="Hamano K."/>
            <person name="Suezawa K."/>
            <person name="Otani M."/>
            <person name="Fukuda T."/>
            <person name="Manabe T."/>
            <person name="Gomi K."/>
            <person name="Tabuchi M."/>
            <person name="Akimitsu K."/>
            <person name="Kataoka I."/>
        </authorList>
    </citation>
    <scope>NUCLEOTIDE SEQUENCE [LARGE SCALE GENOMIC DNA]</scope>
    <source>
        <strain evidence="3">cv. Fuchu</strain>
    </source>
</reference>
<dbReference type="InterPro" id="IPR005174">
    <property type="entry name" value="KIB1-4_b-propeller"/>
</dbReference>
<comment type="caution">
    <text evidence="2">The sequence shown here is derived from an EMBL/GenBank/DDBJ whole genome shotgun (WGS) entry which is preliminary data.</text>
</comment>
<dbReference type="Pfam" id="PF03478">
    <property type="entry name" value="Beta-prop_KIB1-4"/>
    <property type="match status" value="1"/>
</dbReference>
<evidence type="ECO:0000259" key="1">
    <source>
        <dbReference type="Pfam" id="PF03478"/>
    </source>
</evidence>
<proteinExistence type="predicted"/>
<evidence type="ECO:0000313" key="3">
    <source>
        <dbReference type="Proteomes" id="UP000585474"/>
    </source>
</evidence>
<keyword evidence="3" id="KW-1185">Reference proteome</keyword>
<gene>
    <name evidence="2" type="ORF">Acr_12g0006890</name>
</gene>
<organism evidence="2 3">
    <name type="scientific">Actinidia rufa</name>
    <dbReference type="NCBI Taxonomy" id="165716"/>
    <lineage>
        <taxon>Eukaryota</taxon>
        <taxon>Viridiplantae</taxon>
        <taxon>Streptophyta</taxon>
        <taxon>Embryophyta</taxon>
        <taxon>Tracheophyta</taxon>
        <taxon>Spermatophyta</taxon>
        <taxon>Magnoliopsida</taxon>
        <taxon>eudicotyledons</taxon>
        <taxon>Gunneridae</taxon>
        <taxon>Pentapetalae</taxon>
        <taxon>asterids</taxon>
        <taxon>Ericales</taxon>
        <taxon>Actinidiaceae</taxon>
        <taxon>Actinidia</taxon>
    </lineage>
</organism>